<proteinExistence type="predicted"/>
<gene>
    <name evidence="1" type="ORF">DCAR_028583</name>
</gene>
<comment type="caution">
    <text evidence="1">The sequence shown here is derived from an EMBL/GenBank/DDBJ whole genome shotgun (WGS) entry which is preliminary data.</text>
</comment>
<evidence type="ECO:0000313" key="1">
    <source>
        <dbReference type="EMBL" id="KZM83995.1"/>
    </source>
</evidence>
<reference evidence="1" key="1">
    <citation type="journal article" date="2016" name="Nat. Genet.">
        <title>A high-quality carrot genome assembly provides new insights into carotenoid accumulation and asterid genome evolution.</title>
        <authorList>
            <person name="Iorizzo M."/>
            <person name="Ellison S."/>
            <person name="Senalik D."/>
            <person name="Zeng P."/>
            <person name="Satapoomin P."/>
            <person name="Huang J."/>
            <person name="Bowman M."/>
            <person name="Iovene M."/>
            <person name="Sanseverino W."/>
            <person name="Cavagnaro P."/>
            <person name="Yildiz M."/>
            <person name="Macko-Podgorni A."/>
            <person name="Moranska E."/>
            <person name="Grzebelus E."/>
            <person name="Grzebelus D."/>
            <person name="Ashrafi H."/>
            <person name="Zheng Z."/>
            <person name="Cheng S."/>
            <person name="Spooner D."/>
            <person name="Van Deynze A."/>
            <person name="Simon P."/>
        </authorList>
    </citation>
    <scope>NUCLEOTIDE SEQUENCE [LARGE SCALE GENOMIC DNA]</scope>
    <source>
        <tissue evidence="1">Leaf</tissue>
    </source>
</reference>
<name>A0A175YK96_DAUCS</name>
<dbReference type="Gramene" id="KZM83995">
    <property type="protein sequence ID" value="KZM83995"/>
    <property type="gene ID" value="DCAR_028583"/>
</dbReference>
<accession>A0A175YK96</accession>
<sequence length="152" mass="17247">MCLALCDVFVLKMNFTVYWEIRRTRINNTFGRSIAGIRQVDSWGAFGTVVKIACAHLLQNKSVHNMRPTESSEHCTIHEITVRVNCEATDFGGDAGWIEQETIIFVFNFQNICIQSVKQSGNKAANYLARLFVFQPGCMINWGFVPIESLSY</sequence>
<dbReference type="AlphaFoldDB" id="A0A175YK96"/>
<dbReference type="EMBL" id="LNRQ01000008">
    <property type="protein sequence ID" value="KZM83995.1"/>
    <property type="molecule type" value="Genomic_DNA"/>
</dbReference>
<protein>
    <submittedName>
        <fullName evidence="1">Uncharacterized protein</fullName>
    </submittedName>
</protein>
<organism evidence="1">
    <name type="scientific">Daucus carota subsp. sativus</name>
    <name type="common">Carrot</name>
    <dbReference type="NCBI Taxonomy" id="79200"/>
    <lineage>
        <taxon>Eukaryota</taxon>
        <taxon>Viridiplantae</taxon>
        <taxon>Streptophyta</taxon>
        <taxon>Embryophyta</taxon>
        <taxon>Tracheophyta</taxon>
        <taxon>Spermatophyta</taxon>
        <taxon>Magnoliopsida</taxon>
        <taxon>eudicotyledons</taxon>
        <taxon>Gunneridae</taxon>
        <taxon>Pentapetalae</taxon>
        <taxon>asterids</taxon>
        <taxon>campanulids</taxon>
        <taxon>Apiales</taxon>
        <taxon>Apiaceae</taxon>
        <taxon>Apioideae</taxon>
        <taxon>Scandiceae</taxon>
        <taxon>Daucinae</taxon>
        <taxon>Daucus</taxon>
        <taxon>Daucus sect. Daucus</taxon>
    </lineage>
</organism>